<accession>A0A934MAJ6</accession>
<sequence>MSHEAPLRRAQRRARASRVRTAVAQVTGAAVFGLSMAAVVAVLVAGPETRESWRQAPAQMIEAGIATVTGDTAPDGAGQSREDRAADAASRSSRTARSSAPAAAPLPEPTAEPSAEPVEEPAPEPAPEPEPEPAPEESSDPAEPAPEAPAPDAPASDTPAAAPPAAEDVAQAPAPASPAPVASAGMNAESAAVLEILNAERAAAGCQALRADQALVRAAQLHSEDMAANDYMSHTSLDGRGPGERAAAQGYTSWSGENVAKGQRTAAEVMTAWMNSPGHKANIVSCSSVAVGIGYSGGAWTQLFGYV</sequence>
<feature type="transmembrane region" description="Helical" evidence="2">
    <location>
        <begin position="21"/>
        <end position="45"/>
    </location>
</feature>
<evidence type="ECO:0000313" key="5">
    <source>
        <dbReference type="Proteomes" id="UP000602087"/>
    </source>
</evidence>
<dbReference type="Pfam" id="PF00188">
    <property type="entry name" value="CAP"/>
    <property type="match status" value="1"/>
</dbReference>
<name>A0A934MAJ6_9MICO</name>
<keyword evidence="2" id="KW-1133">Transmembrane helix</keyword>
<keyword evidence="5" id="KW-1185">Reference proteome</keyword>
<feature type="domain" description="SCP" evidence="3">
    <location>
        <begin position="194"/>
        <end position="298"/>
    </location>
</feature>
<evidence type="ECO:0000256" key="2">
    <source>
        <dbReference type="SAM" id="Phobius"/>
    </source>
</evidence>
<evidence type="ECO:0000259" key="3">
    <source>
        <dbReference type="Pfam" id="PF00188"/>
    </source>
</evidence>
<protein>
    <submittedName>
        <fullName evidence="4">CAP domain-containing protein</fullName>
    </submittedName>
</protein>
<reference evidence="4" key="1">
    <citation type="submission" date="2020-12" db="EMBL/GenBank/DDBJ databases">
        <title>Sanguibacter suaedae sp. nov., isolated from Suaeda aralocaspica.</title>
        <authorList>
            <person name="Ma Q."/>
        </authorList>
    </citation>
    <scope>NUCLEOTIDE SEQUENCE</scope>
    <source>
        <strain evidence="4">YZGR15</strain>
    </source>
</reference>
<dbReference type="InterPro" id="IPR035940">
    <property type="entry name" value="CAP_sf"/>
</dbReference>
<gene>
    <name evidence="4" type="ORF">JAV76_12550</name>
</gene>
<dbReference type="Proteomes" id="UP000602087">
    <property type="component" value="Unassembled WGS sequence"/>
</dbReference>
<dbReference type="EMBL" id="JAEINH010000011">
    <property type="protein sequence ID" value="MBI9115843.1"/>
    <property type="molecule type" value="Genomic_DNA"/>
</dbReference>
<evidence type="ECO:0000256" key="1">
    <source>
        <dbReference type="SAM" id="MobiDB-lite"/>
    </source>
</evidence>
<dbReference type="AlphaFoldDB" id="A0A934MAJ6"/>
<comment type="caution">
    <text evidence="4">The sequence shown here is derived from an EMBL/GenBank/DDBJ whole genome shotgun (WGS) entry which is preliminary data.</text>
</comment>
<dbReference type="PANTHER" id="PTHR31157:SF1">
    <property type="entry name" value="SCP DOMAIN-CONTAINING PROTEIN"/>
    <property type="match status" value="1"/>
</dbReference>
<dbReference type="PANTHER" id="PTHR31157">
    <property type="entry name" value="SCP DOMAIN-CONTAINING PROTEIN"/>
    <property type="match status" value="1"/>
</dbReference>
<dbReference type="RefSeq" id="WP_198734411.1">
    <property type="nucleotide sequence ID" value="NZ_JAEINH010000011.1"/>
</dbReference>
<feature type="region of interest" description="Disordered" evidence="1">
    <location>
        <begin position="69"/>
        <end position="182"/>
    </location>
</feature>
<evidence type="ECO:0000313" key="4">
    <source>
        <dbReference type="EMBL" id="MBI9115843.1"/>
    </source>
</evidence>
<organism evidence="4 5">
    <name type="scientific">Sanguibacter suaedae</name>
    <dbReference type="NCBI Taxonomy" id="2795737"/>
    <lineage>
        <taxon>Bacteria</taxon>
        <taxon>Bacillati</taxon>
        <taxon>Actinomycetota</taxon>
        <taxon>Actinomycetes</taxon>
        <taxon>Micrococcales</taxon>
        <taxon>Sanguibacteraceae</taxon>
        <taxon>Sanguibacter</taxon>
    </lineage>
</organism>
<feature type="compositionally biased region" description="Acidic residues" evidence="1">
    <location>
        <begin position="117"/>
        <end position="140"/>
    </location>
</feature>
<feature type="compositionally biased region" description="Low complexity" evidence="1">
    <location>
        <begin position="153"/>
        <end position="182"/>
    </location>
</feature>
<proteinExistence type="predicted"/>
<dbReference type="CDD" id="cd05379">
    <property type="entry name" value="CAP_bacterial"/>
    <property type="match status" value="1"/>
</dbReference>
<dbReference type="SUPFAM" id="SSF55797">
    <property type="entry name" value="PR-1-like"/>
    <property type="match status" value="1"/>
</dbReference>
<feature type="compositionally biased region" description="Pro residues" evidence="1">
    <location>
        <begin position="143"/>
        <end position="152"/>
    </location>
</feature>
<dbReference type="Gene3D" id="3.40.33.10">
    <property type="entry name" value="CAP"/>
    <property type="match status" value="1"/>
</dbReference>
<keyword evidence="2" id="KW-0472">Membrane</keyword>
<dbReference type="InterPro" id="IPR014044">
    <property type="entry name" value="CAP_dom"/>
</dbReference>
<feature type="compositionally biased region" description="Low complexity" evidence="1">
    <location>
        <begin position="87"/>
        <end position="103"/>
    </location>
</feature>
<keyword evidence="2" id="KW-0812">Transmembrane</keyword>